<dbReference type="InterPro" id="IPR001001">
    <property type="entry name" value="DNA_polIII_beta"/>
</dbReference>
<dbReference type="SUPFAM" id="SSF55979">
    <property type="entry name" value="DNA clamp"/>
    <property type="match status" value="3"/>
</dbReference>
<dbReference type="GO" id="GO:0008408">
    <property type="term" value="F:3'-5' exonuclease activity"/>
    <property type="evidence" value="ECO:0007669"/>
    <property type="project" value="InterPro"/>
</dbReference>
<evidence type="ECO:0000256" key="4">
    <source>
        <dbReference type="ARBA" id="ARBA00022490"/>
    </source>
</evidence>
<dbReference type="NCBIfam" id="TIGR00663">
    <property type="entry name" value="dnan"/>
    <property type="match status" value="1"/>
</dbReference>
<sequence length="369" mass="40635">MLLLNTTRDALLAPLQSVAGIVEKRHTLPILSNVLIEKQGDTLTLLATDIEIQIRTATAGHQDGSDTAITVGARKLQDILRALPDSAAVSISLDDKRLTVKAGKSRFALQTLPAADYPRMNLPDGDVVRLTVAQRTFKRQLAQVAYSMAQQDIRYYLNGLLIIADGGELRMVATDGHRLAYAASTLDNAVAQRTEAILPRKTVLELSRQLADNDDPLEVVLAGNQVVFRFGAVELISKLIDGKFPDYERVIPQNHPNMITFDRLPLLAALQRAAILTTDKFRGVRLVLGDGSLKLISTNAEQEEAVEELEVDYHGAALDIGFNVTYLLDVLNNLSSEHVEWRFNDGNSSALITLPGNEQFKYVVMPMRI</sequence>
<dbReference type="GO" id="GO:0006271">
    <property type="term" value="P:DNA strand elongation involved in DNA replication"/>
    <property type="evidence" value="ECO:0007669"/>
    <property type="project" value="TreeGrafter"/>
</dbReference>
<evidence type="ECO:0000256" key="6">
    <source>
        <dbReference type="ARBA" id="ARBA00022695"/>
    </source>
</evidence>
<feature type="domain" description="DNA polymerase III beta sliding clamp N-terminal" evidence="11">
    <location>
        <begin position="6"/>
        <end position="120"/>
    </location>
</feature>
<feature type="domain" description="DNA polymerase III beta sliding clamp central" evidence="12">
    <location>
        <begin position="132"/>
        <end position="246"/>
    </location>
</feature>
<dbReference type="PANTHER" id="PTHR30478:SF0">
    <property type="entry name" value="BETA SLIDING CLAMP"/>
    <property type="match status" value="1"/>
</dbReference>
<comment type="caution">
    <text evidence="14">The sequence shown here is derived from an EMBL/GenBank/DDBJ whole genome shotgun (WGS) entry which is preliminary data.</text>
</comment>
<evidence type="ECO:0000256" key="7">
    <source>
        <dbReference type="ARBA" id="ARBA00022705"/>
    </source>
</evidence>
<dbReference type="GO" id="GO:0003677">
    <property type="term" value="F:DNA binding"/>
    <property type="evidence" value="ECO:0007669"/>
    <property type="project" value="UniProtKB-UniRule"/>
</dbReference>
<dbReference type="Gene3D" id="3.10.150.10">
    <property type="entry name" value="DNA Polymerase III, subunit A, domain 2"/>
    <property type="match status" value="1"/>
</dbReference>
<dbReference type="SMART" id="SM00480">
    <property type="entry name" value="POL3Bc"/>
    <property type="match status" value="1"/>
</dbReference>
<evidence type="ECO:0000259" key="11">
    <source>
        <dbReference type="Pfam" id="PF00712"/>
    </source>
</evidence>
<dbReference type="PIRSF" id="PIRSF000804">
    <property type="entry name" value="DNA_pol_III_b"/>
    <property type="match status" value="1"/>
</dbReference>
<keyword evidence="8 10" id="KW-0239">DNA-directed DNA polymerase</keyword>
<evidence type="ECO:0000313" key="14">
    <source>
        <dbReference type="EMBL" id="PTD97501.1"/>
    </source>
</evidence>
<evidence type="ECO:0000259" key="13">
    <source>
        <dbReference type="Pfam" id="PF02768"/>
    </source>
</evidence>
<dbReference type="InterPro" id="IPR022634">
    <property type="entry name" value="DNA_polIII_beta_N"/>
</dbReference>
<evidence type="ECO:0000313" key="15">
    <source>
        <dbReference type="Proteomes" id="UP000241193"/>
    </source>
</evidence>
<evidence type="ECO:0000256" key="3">
    <source>
        <dbReference type="ARBA" id="ARBA00021035"/>
    </source>
</evidence>
<dbReference type="Gene3D" id="3.70.10.10">
    <property type="match status" value="1"/>
</dbReference>
<comment type="subunit">
    <text evidence="10">Forms a ring-shaped head-to-tail homodimer around DNA.</text>
</comment>
<dbReference type="GO" id="GO:0003887">
    <property type="term" value="F:DNA-directed DNA polymerase activity"/>
    <property type="evidence" value="ECO:0007669"/>
    <property type="project" value="UniProtKB-UniRule"/>
</dbReference>
<dbReference type="GO" id="GO:0009360">
    <property type="term" value="C:DNA polymerase III complex"/>
    <property type="evidence" value="ECO:0007669"/>
    <property type="project" value="InterPro"/>
</dbReference>
<evidence type="ECO:0000256" key="2">
    <source>
        <dbReference type="ARBA" id="ARBA00010752"/>
    </source>
</evidence>
<dbReference type="Pfam" id="PF02767">
    <property type="entry name" value="DNA_pol3_beta_2"/>
    <property type="match status" value="1"/>
</dbReference>
<keyword evidence="5 10" id="KW-0808">Transferase</keyword>
<dbReference type="GO" id="GO:0005737">
    <property type="term" value="C:cytoplasm"/>
    <property type="evidence" value="ECO:0007669"/>
    <property type="project" value="UniProtKB-SubCell"/>
</dbReference>
<dbReference type="Proteomes" id="UP000241193">
    <property type="component" value="Unassembled WGS sequence"/>
</dbReference>
<dbReference type="EMBL" id="PZKC01000002">
    <property type="protein sequence ID" value="PTD97501.1"/>
    <property type="molecule type" value="Genomic_DNA"/>
</dbReference>
<organism evidence="14 15">
    <name type="scientific">Pseudothauera lacus</name>
    <dbReference type="NCBI Taxonomy" id="2136175"/>
    <lineage>
        <taxon>Bacteria</taxon>
        <taxon>Pseudomonadati</taxon>
        <taxon>Pseudomonadota</taxon>
        <taxon>Betaproteobacteria</taxon>
        <taxon>Rhodocyclales</taxon>
        <taxon>Zoogloeaceae</taxon>
        <taxon>Pseudothauera</taxon>
    </lineage>
</organism>
<keyword evidence="7 10" id="KW-0235">DNA replication</keyword>
<dbReference type="InterPro" id="IPR046938">
    <property type="entry name" value="DNA_clamp_sf"/>
</dbReference>
<reference evidence="14 15" key="2">
    <citation type="submission" date="2018-04" db="EMBL/GenBank/DDBJ databases">
        <title>Thauera lacus sp. nov., isolated from an saline lake in Inner Mongolia, China.</title>
        <authorList>
            <person name="Liang Q.-Y."/>
        </authorList>
    </citation>
    <scope>NUCLEOTIDE SEQUENCE [LARGE SCALE GENOMIC DNA]</scope>
    <source>
        <strain evidence="14 15">D20</strain>
    </source>
</reference>
<keyword evidence="9" id="KW-0238">DNA-binding</keyword>
<accession>A0A2T4IIB8</accession>
<evidence type="ECO:0000259" key="12">
    <source>
        <dbReference type="Pfam" id="PF02767"/>
    </source>
</evidence>
<dbReference type="AlphaFoldDB" id="A0A2T4IIB8"/>
<protein>
    <recommendedName>
        <fullName evidence="3 10">Beta sliding clamp</fullName>
    </recommendedName>
</protein>
<comment type="function">
    <text evidence="10">Confers DNA tethering and processivity to DNA polymerases and other proteins. Acts as a clamp, forming a ring around DNA (a reaction catalyzed by the clamp-loading complex) which diffuses in an ATP-independent manner freely and bidirectionally along dsDNA. Initially characterized for its ability to contact the catalytic subunit of DNA polymerase III (Pol III), a complex, multichain enzyme responsible for most of the replicative synthesis in bacteria; Pol III exhibits 3'-5' exonuclease proofreading activity. The beta chain is required for initiation of replication as well as for processivity of DNA replication.</text>
</comment>
<dbReference type="OrthoDB" id="8421503at2"/>
<proteinExistence type="inferred from homology"/>
<feature type="domain" description="DNA polymerase III beta sliding clamp C-terminal" evidence="13">
    <location>
        <begin position="249"/>
        <end position="368"/>
    </location>
</feature>
<keyword evidence="4 10" id="KW-0963">Cytoplasm</keyword>
<evidence type="ECO:0000256" key="8">
    <source>
        <dbReference type="ARBA" id="ARBA00022932"/>
    </source>
</evidence>
<reference evidence="14 15" key="1">
    <citation type="submission" date="2018-03" db="EMBL/GenBank/DDBJ databases">
        <authorList>
            <person name="Keele B.F."/>
        </authorList>
    </citation>
    <scope>NUCLEOTIDE SEQUENCE [LARGE SCALE GENOMIC DNA]</scope>
    <source>
        <strain evidence="14 15">D20</strain>
    </source>
</reference>
<gene>
    <name evidence="14" type="ORF">C8261_02120</name>
</gene>
<evidence type="ECO:0000256" key="10">
    <source>
        <dbReference type="PIRNR" id="PIRNR000804"/>
    </source>
</evidence>
<dbReference type="PANTHER" id="PTHR30478">
    <property type="entry name" value="DNA POLYMERASE III SUBUNIT BETA"/>
    <property type="match status" value="1"/>
</dbReference>
<dbReference type="CDD" id="cd00140">
    <property type="entry name" value="beta_clamp"/>
    <property type="match status" value="1"/>
</dbReference>
<dbReference type="InterPro" id="IPR022637">
    <property type="entry name" value="DNA_polIII_beta_cen"/>
</dbReference>
<keyword evidence="15" id="KW-1185">Reference proteome</keyword>
<dbReference type="RefSeq" id="WP_107492022.1">
    <property type="nucleotide sequence ID" value="NZ_PZKC01000002.1"/>
</dbReference>
<keyword evidence="6 10" id="KW-0548">Nucleotidyltransferase</keyword>
<evidence type="ECO:0000256" key="1">
    <source>
        <dbReference type="ARBA" id="ARBA00004496"/>
    </source>
</evidence>
<dbReference type="Pfam" id="PF00712">
    <property type="entry name" value="DNA_pol3_beta"/>
    <property type="match status" value="1"/>
</dbReference>
<dbReference type="InterPro" id="IPR022635">
    <property type="entry name" value="DNA_polIII_beta_C"/>
</dbReference>
<comment type="subcellular location">
    <subcellularLocation>
        <location evidence="1 10">Cytoplasm</location>
    </subcellularLocation>
</comment>
<name>A0A2T4IIB8_9RHOO</name>
<evidence type="ECO:0000256" key="5">
    <source>
        <dbReference type="ARBA" id="ARBA00022679"/>
    </source>
</evidence>
<evidence type="ECO:0000256" key="9">
    <source>
        <dbReference type="ARBA" id="ARBA00023125"/>
    </source>
</evidence>
<dbReference type="Pfam" id="PF02768">
    <property type="entry name" value="DNA_pol3_beta_3"/>
    <property type="match status" value="1"/>
</dbReference>
<comment type="similarity">
    <text evidence="2 10">Belongs to the beta sliding clamp family.</text>
</comment>